<accession>A0AAV6QV82</accession>
<reference evidence="4 5" key="1">
    <citation type="journal article" date="2021" name="Sci. Rep.">
        <title>Chromosome anchoring in Senegalese sole (Solea senegalensis) reveals sex-associated markers and genome rearrangements in flatfish.</title>
        <authorList>
            <person name="Guerrero-Cozar I."/>
            <person name="Gomez-Garrido J."/>
            <person name="Berbel C."/>
            <person name="Martinez-Blanch J.F."/>
            <person name="Alioto T."/>
            <person name="Claros M.G."/>
            <person name="Gagnaire P.A."/>
            <person name="Manchado M."/>
        </authorList>
    </citation>
    <scope>NUCLEOTIDE SEQUENCE [LARGE SCALE GENOMIC DNA]</scope>
    <source>
        <strain evidence="4">Sse05_10M</strain>
    </source>
</reference>
<comment type="similarity">
    <text evidence="1">Belongs to the peptidase C78 family.</text>
</comment>
<evidence type="ECO:0000256" key="2">
    <source>
        <dbReference type="ARBA" id="ARBA00022801"/>
    </source>
</evidence>
<dbReference type="InterPro" id="IPR012462">
    <property type="entry name" value="UFSP1/2_DUB_cat"/>
</dbReference>
<proteinExistence type="inferred from homology"/>
<evidence type="ECO:0000313" key="4">
    <source>
        <dbReference type="EMBL" id="KAG7496955.1"/>
    </source>
</evidence>
<evidence type="ECO:0000313" key="5">
    <source>
        <dbReference type="Proteomes" id="UP000693946"/>
    </source>
</evidence>
<gene>
    <name evidence="4" type="ORF">JOB18_028782</name>
</gene>
<organism evidence="4 5">
    <name type="scientific">Solea senegalensis</name>
    <name type="common">Senegalese sole</name>
    <dbReference type="NCBI Taxonomy" id="28829"/>
    <lineage>
        <taxon>Eukaryota</taxon>
        <taxon>Metazoa</taxon>
        <taxon>Chordata</taxon>
        <taxon>Craniata</taxon>
        <taxon>Vertebrata</taxon>
        <taxon>Euteleostomi</taxon>
        <taxon>Actinopterygii</taxon>
        <taxon>Neopterygii</taxon>
        <taxon>Teleostei</taxon>
        <taxon>Neoteleostei</taxon>
        <taxon>Acanthomorphata</taxon>
        <taxon>Carangaria</taxon>
        <taxon>Pleuronectiformes</taxon>
        <taxon>Pleuronectoidei</taxon>
        <taxon>Soleidae</taxon>
        <taxon>Solea</taxon>
    </lineage>
</organism>
<feature type="domain" description="UFSP1/2/DUB catalytic" evidence="3">
    <location>
        <begin position="49"/>
        <end position="239"/>
    </location>
</feature>
<dbReference type="EMBL" id="JAGKHQ010000015">
    <property type="protein sequence ID" value="KAG7496955.1"/>
    <property type="molecule type" value="Genomic_DNA"/>
</dbReference>
<dbReference type="PANTHER" id="PTHR48153:SF3">
    <property type="entry name" value="INACTIVE UFM1-SPECIFIC PROTEASE 1"/>
    <property type="match status" value="1"/>
</dbReference>
<keyword evidence="5" id="KW-1185">Reference proteome</keyword>
<evidence type="ECO:0000256" key="1">
    <source>
        <dbReference type="ARBA" id="ARBA00008552"/>
    </source>
</evidence>
<dbReference type="AlphaFoldDB" id="A0AAV6QV82"/>
<evidence type="ECO:0000259" key="3">
    <source>
        <dbReference type="Pfam" id="PF07910"/>
    </source>
</evidence>
<comment type="caution">
    <text evidence="4">The sequence shown here is derived from an EMBL/GenBank/DDBJ whole genome shotgun (WGS) entry which is preliminary data.</text>
</comment>
<keyword evidence="2" id="KW-0378">Hydrolase</keyword>
<dbReference type="Proteomes" id="UP000693946">
    <property type="component" value="Linkage Group LG3"/>
</dbReference>
<protein>
    <recommendedName>
        <fullName evidence="3">UFSP1/2/DUB catalytic domain-containing protein</fullName>
    </recommendedName>
</protein>
<dbReference type="PANTHER" id="PTHR48153">
    <property type="entry name" value="UFM1-SPECIFIC PROTEASE 2"/>
    <property type="match status" value="1"/>
</dbReference>
<dbReference type="GO" id="GO:0071567">
    <property type="term" value="F:deUFMylase activity"/>
    <property type="evidence" value="ECO:0007669"/>
    <property type="project" value="TreeGrafter"/>
</dbReference>
<name>A0AAV6QV82_SOLSE</name>
<sequence>MDKMDIAAGHDEIDWGGNIAEERGIKKNTVLLKNVHTDLPNPLPRHVKCTLVKGDYRYFHYGCDGQDDRGWGCGYRTIETLASWVCHNLSPHKHQSRPPPSIPDIQQALVAMGDKPNSFSGSREWIGTFEASLVLDYFYDVPCKLAHIRGGGAQLEHDAVEELHQHFEKHGSPVMMGGDRDNSSKGILGVCTGNKGSYLLVVDPHYYGCQPEKAELQQRGWVSWKRVSSLDQTSFYNLCMPQTASKGT</sequence>
<dbReference type="Pfam" id="PF07910">
    <property type="entry name" value="Peptidase_C78"/>
    <property type="match status" value="1"/>
</dbReference>